<dbReference type="Gene3D" id="3.30.420.40">
    <property type="match status" value="2"/>
</dbReference>
<dbReference type="InterPro" id="IPR043129">
    <property type="entry name" value="ATPase_NBD"/>
</dbReference>
<sequence>MRILGISALSHDAAVALVDGEQVVFAAHAERYSRVKNDAELNQALLDDALSYGEPDLISWYERPLLKKTRHLRARQWRWACTASDIPRRHLRRLTLGRPCPPIRYVRHHESHAAAGFFTSGFPDATVLTADGLGEWQTTTIGSYDSRSRYRPLRSIRYPHSLGLLYSAVTQRCGFKPNEEEYIVMGMASFGEPRFADAIRRELLDIGDGTFRLRRNVHRGIGQWRPEAEPADLAASVQLVTEEALLSLARWARRHSPSANLVLMGGVALNCVANSRIAREAGFEKVHILPNPGDAGSSLGAAAAVVGRALEWPGPYLGHDIRRPFDVRSIAAALEAGQVVGVANGRAEFGPRALGNRSLLTDPRPAEAKDRVNRIKQREPFRPFAPVVLEQEAGRLFDLVPPRSPYMQFVARCRDPSGLAAVTHVDGTSRVQTLARSQHAKLFDLLTEFHRRTGCPALLNTSLNVKGEPLVNTWEDATRFRDLHAVPIF</sequence>
<dbReference type="CDD" id="cd24033">
    <property type="entry name" value="ASKHA_NBD_NodU_CmcH-like_N"/>
    <property type="match status" value="1"/>
</dbReference>
<feature type="domain" description="Carbamoyltransferase C-terminal" evidence="3">
    <location>
        <begin position="331"/>
        <end position="480"/>
    </location>
</feature>
<evidence type="ECO:0000256" key="1">
    <source>
        <dbReference type="ARBA" id="ARBA00006129"/>
    </source>
</evidence>
<evidence type="ECO:0000259" key="2">
    <source>
        <dbReference type="Pfam" id="PF02543"/>
    </source>
</evidence>
<comment type="similarity">
    <text evidence="1">Belongs to the NodU/CmcH family.</text>
</comment>
<dbReference type="InterPro" id="IPR051338">
    <property type="entry name" value="NodU/CmcH_Carbamoyltrnsfr"/>
</dbReference>
<gene>
    <name evidence="4" type="ORF">AVDCRST_MAG76-1965</name>
</gene>
<dbReference type="Gene3D" id="3.90.870.20">
    <property type="entry name" value="Carbamoyltransferase, C-terminal domain"/>
    <property type="match status" value="1"/>
</dbReference>
<evidence type="ECO:0000259" key="3">
    <source>
        <dbReference type="Pfam" id="PF16861"/>
    </source>
</evidence>
<dbReference type="InterPro" id="IPR003696">
    <property type="entry name" value="Carbtransf_dom"/>
</dbReference>
<organism evidence="4">
    <name type="scientific">uncultured Acidimicrobiales bacterium</name>
    <dbReference type="NCBI Taxonomy" id="310071"/>
    <lineage>
        <taxon>Bacteria</taxon>
        <taxon>Bacillati</taxon>
        <taxon>Actinomycetota</taxon>
        <taxon>Acidimicrobiia</taxon>
        <taxon>Acidimicrobiales</taxon>
        <taxon>environmental samples</taxon>
    </lineage>
</organism>
<dbReference type="GO" id="GO:0016740">
    <property type="term" value="F:transferase activity"/>
    <property type="evidence" value="ECO:0007669"/>
    <property type="project" value="UniProtKB-KW"/>
</dbReference>
<dbReference type="EMBL" id="CADCSZ010000119">
    <property type="protein sequence ID" value="CAA9244677.1"/>
    <property type="molecule type" value="Genomic_DNA"/>
</dbReference>
<dbReference type="Pfam" id="PF16861">
    <property type="entry name" value="Carbam_trans_C"/>
    <property type="match status" value="1"/>
</dbReference>
<protein>
    <submittedName>
        <fullName evidence="4">Nodulation protein nolO</fullName>
        <ecNumber evidence="4">2.1.3.-</ecNumber>
    </submittedName>
</protein>
<dbReference type="InterPro" id="IPR038152">
    <property type="entry name" value="Carbam_trans_C_sf"/>
</dbReference>
<feature type="domain" description="Carbamoyltransferase" evidence="2">
    <location>
        <begin position="101"/>
        <end position="302"/>
    </location>
</feature>
<name>A0A6J4IA57_9ACTN</name>
<dbReference type="EC" id="2.1.3.-" evidence="4"/>
<proteinExistence type="inferred from homology"/>
<dbReference type="InterPro" id="IPR031730">
    <property type="entry name" value="Carbam_trans_C"/>
</dbReference>
<dbReference type="PANTHER" id="PTHR34847">
    <property type="entry name" value="NODULATION PROTEIN U"/>
    <property type="match status" value="1"/>
</dbReference>
<keyword evidence="4" id="KW-0808">Transferase</keyword>
<dbReference type="PANTHER" id="PTHR34847:SF1">
    <property type="entry name" value="NODULATION PROTEIN U"/>
    <property type="match status" value="1"/>
</dbReference>
<feature type="domain" description="Carbamoyltransferase" evidence="2">
    <location>
        <begin position="2"/>
        <end position="43"/>
    </location>
</feature>
<evidence type="ECO:0000313" key="4">
    <source>
        <dbReference type="EMBL" id="CAA9244677.1"/>
    </source>
</evidence>
<accession>A0A6J4IA57</accession>
<dbReference type="Pfam" id="PF02543">
    <property type="entry name" value="Carbam_trans_N"/>
    <property type="match status" value="2"/>
</dbReference>
<reference evidence="4" key="1">
    <citation type="submission" date="2020-02" db="EMBL/GenBank/DDBJ databases">
        <authorList>
            <person name="Meier V. D."/>
        </authorList>
    </citation>
    <scope>NUCLEOTIDE SEQUENCE</scope>
    <source>
        <strain evidence="4">AVDCRST_MAG76</strain>
    </source>
</reference>
<dbReference type="SUPFAM" id="SSF53067">
    <property type="entry name" value="Actin-like ATPase domain"/>
    <property type="match status" value="1"/>
</dbReference>
<dbReference type="AlphaFoldDB" id="A0A6J4IA57"/>